<reference evidence="3 4" key="1">
    <citation type="journal article" date="2019" name="Sci. Rep.">
        <title>Orb-weaving spider Araneus ventricosus genome elucidates the spidroin gene catalogue.</title>
        <authorList>
            <person name="Kono N."/>
            <person name="Nakamura H."/>
            <person name="Ohtoshi R."/>
            <person name="Moran D.A.P."/>
            <person name="Shinohara A."/>
            <person name="Yoshida Y."/>
            <person name="Fujiwara M."/>
            <person name="Mori M."/>
            <person name="Tomita M."/>
            <person name="Arakawa K."/>
        </authorList>
    </citation>
    <scope>NUCLEOTIDE SEQUENCE [LARGE SCALE GENOMIC DNA]</scope>
</reference>
<feature type="compositionally biased region" description="Acidic residues" evidence="1">
    <location>
        <begin position="336"/>
        <end position="345"/>
    </location>
</feature>
<evidence type="ECO:0000256" key="1">
    <source>
        <dbReference type="SAM" id="MobiDB-lite"/>
    </source>
</evidence>
<dbReference type="EMBL" id="BGPR01013851">
    <property type="protein sequence ID" value="GBN62555.1"/>
    <property type="molecule type" value="Genomic_DNA"/>
</dbReference>
<dbReference type="Pfam" id="PF03184">
    <property type="entry name" value="DDE_1"/>
    <property type="match status" value="1"/>
</dbReference>
<dbReference type="PANTHER" id="PTHR19303">
    <property type="entry name" value="TRANSPOSON"/>
    <property type="match status" value="1"/>
</dbReference>
<keyword evidence="4" id="KW-1185">Reference proteome</keyword>
<sequence>MRLTVLLCTNADGSEKLTPLVIGRVKKPLCFKNKKSLPTDYTSNKKVWVTQSVFEDFLRKLDKKMRLQKRKIILFIDNCTPHLDLKLKIVRGEFFPANCTSQLQPLDLGIIRSFKAHYRKQLVRKSLLFLGFGVLQDASKAKTNVLEALNLISAMWDSVDKKCVTNVFNKAGFSKSESNDEISPSPSDHNGTEEEDSVVEGENFPEVDDSYIDCGAHLITSQIPSVFDLMPAADDNGDEDEDEEEITEDLPTAEKAIQSIKTLKQFLMSNVNQEANVQKIWANLNSELAGLIKESTGFEECNHENIRDCLECDVDDPGHQVLADDEIIASAIDDQNPCDEEEETGDNDRAGKGKGQ</sequence>
<feature type="region of interest" description="Disordered" evidence="1">
    <location>
        <begin position="329"/>
        <end position="356"/>
    </location>
</feature>
<dbReference type="Proteomes" id="UP000499080">
    <property type="component" value="Unassembled WGS sequence"/>
</dbReference>
<evidence type="ECO:0000313" key="3">
    <source>
        <dbReference type="EMBL" id="GBN62555.1"/>
    </source>
</evidence>
<proteinExistence type="predicted"/>
<evidence type="ECO:0000259" key="2">
    <source>
        <dbReference type="Pfam" id="PF03184"/>
    </source>
</evidence>
<feature type="domain" description="DDE-1" evidence="2">
    <location>
        <begin position="2"/>
        <end position="168"/>
    </location>
</feature>
<dbReference type="PANTHER" id="PTHR19303:SF73">
    <property type="entry name" value="PROTEIN PDC2"/>
    <property type="match status" value="1"/>
</dbReference>
<name>A0A4Y2QGY7_ARAVE</name>
<feature type="region of interest" description="Disordered" evidence="1">
    <location>
        <begin position="174"/>
        <end position="200"/>
    </location>
</feature>
<dbReference type="GO" id="GO:0005634">
    <property type="term" value="C:nucleus"/>
    <property type="evidence" value="ECO:0007669"/>
    <property type="project" value="TreeGrafter"/>
</dbReference>
<accession>A0A4Y2QGY7</accession>
<feature type="compositionally biased region" description="Basic and acidic residues" evidence="1">
    <location>
        <begin position="346"/>
        <end position="356"/>
    </location>
</feature>
<dbReference type="AlphaFoldDB" id="A0A4Y2QGY7"/>
<dbReference type="InterPro" id="IPR050863">
    <property type="entry name" value="CenT-Element_Derived"/>
</dbReference>
<gene>
    <name evidence="3" type="primary">TIGD6_59</name>
    <name evidence="3" type="ORF">AVEN_19245_1</name>
</gene>
<dbReference type="GO" id="GO:0003677">
    <property type="term" value="F:DNA binding"/>
    <property type="evidence" value="ECO:0007669"/>
    <property type="project" value="TreeGrafter"/>
</dbReference>
<organism evidence="3 4">
    <name type="scientific">Araneus ventricosus</name>
    <name type="common">Orbweaver spider</name>
    <name type="synonym">Epeira ventricosa</name>
    <dbReference type="NCBI Taxonomy" id="182803"/>
    <lineage>
        <taxon>Eukaryota</taxon>
        <taxon>Metazoa</taxon>
        <taxon>Ecdysozoa</taxon>
        <taxon>Arthropoda</taxon>
        <taxon>Chelicerata</taxon>
        <taxon>Arachnida</taxon>
        <taxon>Araneae</taxon>
        <taxon>Araneomorphae</taxon>
        <taxon>Entelegynae</taxon>
        <taxon>Araneoidea</taxon>
        <taxon>Araneidae</taxon>
        <taxon>Araneus</taxon>
    </lineage>
</organism>
<comment type="caution">
    <text evidence="3">The sequence shown here is derived from an EMBL/GenBank/DDBJ whole genome shotgun (WGS) entry which is preliminary data.</text>
</comment>
<dbReference type="OrthoDB" id="162969at2759"/>
<protein>
    <submittedName>
        <fullName evidence="3">Tigger transposable element-derived protein 6</fullName>
    </submittedName>
</protein>
<dbReference type="InterPro" id="IPR004875">
    <property type="entry name" value="DDE_SF_endonuclease_dom"/>
</dbReference>
<evidence type="ECO:0000313" key="4">
    <source>
        <dbReference type="Proteomes" id="UP000499080"/>
    </source>
</evidence>